<dbReference type="Pfam" id="PF01585">
    <property type="entry name" value="G-patch"/>
    <property type="match status" value="1"/>
</dbReference>
<feature type="compositionally biased region" description="Basic and acidic residues" evidence="2">
    <location>
        <begin position="790"/>
        <end position="808"/>
    </location>
</feature>
<sequence>MSKGGNAAAATESFVVFGTAFPETTDKDRRAGRTDAGQFVPTWKQEARDEQGRRRFHGAFTGGFSAGYFNTVGSKEGWTPTNYVSSRSARNERKEARPEDYMDEEDLEAMAGARKLVATEEFDILGGTERELAARRKQQQEEEARGTGLDFLGSSLINMFGPPKDSVGVRLLRKMGWRPGQGIGPRIKRRIDDEDDDEDDDDALSNMTFAPRDTPIENFQAKRDTYGLGFDLSISVPEVAEMKRLRELARQKEMSGAEVDKKNRSSFGVFDTAGRKVEAFGLGALEDDDDEEDVYRTDTANYHTALYDDEGGMTRDQLKMQSMKRKREQMEEAEKSKHLLTCSDGRPPLKGFHVSDQPQQIGKWHAPPKVPADFTGQHVVKEDQEKQTDAPKISQESLFSFEERGNALGEKPIEQRSVFDYMPKHSKDKLNQAVSYFIDIGKDKSQLSEFPTIAKDVAKLALQGFMPFGDNLKKQARYRSYLENHAGMLTEDGEPKTVLPIPEGLTYEMGMKELDEFAKAARIFRPISAMMSGRFTSASETSKNIEVATFEGGLKTEEQYRKEREQRIKEQPKPEKKQLSQEAEAAAMKMFGNLTRTVKPFYPNRLVCKRFNVKDPHPNHDHTADKAAGRTQGGNKDALSKESMDTILNERLPLQQTFTSVSEMAPSLAQPDDDPMMKAVVPKPSQRSQDATAPTTGIEGTKAKETEEDEGPPLDYERPSMDIFKAIFDDSDSEEEEDEQKTETRENTAVVSSTTPLNQDDFIGPPMPPQPATADIPLTTTSTASSSTTPKDEPFRPMFKRASERKDPSASSLLPQVISEQVVVQPFKPRSSRQKRRQIDVSDDEEEQQQERDGHKRRQRSRSRSSSPSPDRSSRRDGKSSSSSSKKSRKSKSSSRRDRSRSRSRSKDDERSSSSSSRRHGDRKKRKSDKESRHRSSSRRHHRHHHTSSRHSKHREKEQEEEDLEAFWVEKEHVVQESDKPSKGGRMSAADMW</sequence>
<feature type="compositionally biased region" description="Basic residues" evidence="2">
    <location>
        <begin position="886"/>
        <end position="904"/>
    </location>
</feature>
<feature type="compositionally biased region" description="Basic and acidic residues" evidence="2">
    <location>
        <begin position="613"/>
        <end position="628"/>
    </location>
</feature>
<feature type="region of interest" description="Disordered" evidence="2">
    <location>
        <begin position="664"/>
        <end position="993"/>
    </location>
</feature>
<feature type="compositionally biased region" description="Acidic residues" evidence="2">
    <location>
        <begin position="193"/>
        <end position="203"/>
    </location>
</feature>
<keyword evidence="1" id="KW-0175">Coiled coil</keyword>
<evidence type="ECO:0000256" key="1">
    <source>
        <dbReference type="SAM" id="Coils"/>
    </source>
</evidence>
<proteinExistence type="predicted"/>
<dbReference type="GO" id="GO:0006397">
    <property type="term" value="P:mRNA processing"/>
    <property type="evidence" value="ECO:0007669"/>
    <property type="project" value="InterPro"/>
</dbReference>
<feature type="compositionally biased region" description="Acidic residues" evidence="2">
    <location>
        <begin position="729"/>
        <end position="740"/>
    </location>
</feature>
<comment type="caution">
    <text evidence="4">The sequence shown here is derived from an EMBL/GenBank/DDBJ whole genome shotgun (WGS) entry which is preliminary data.</text>
</comment>
<feature type="coiled-coil region" evidence="1">
    <location>
        <begin position="313"/>
        <end position="343"/>
    </location>
</feature>
<name>A0A8H4F720_MUCCL</name>
<evidence type="ECO:0000313" key="4">
    <source>
        <dbReference type="EMBL" id="KAF1805863.1"/>
    </source>
</evidence>
<evidence type="ECO:0000256" key="2">
    <source>
        <dbReference type="SAM" id="MobiDB-lite"/>
    </source>
</evidence>
<feature type="domain" description="G-patch" evidence="3">
    <location>
        <begin position="164"/>
        <end position="184"/>
    </location>
</feature>
<feature type="region of interest" description="Disordered" evidence="2">
    <location>
        <begin position="563"/>
        <end position="583"/>
    </location>
</feature>
<feature type="compositionally biased region" description="Basic residues" evidence="2">
    <location>
        <begin position="917"/>
        <end position="927"/>
    </location>
</feature>
<dbReference type="InterPro" id="IPR011666">
    <property type="entry name" value="DUF1604"/>
</dbReference>
<dbReference type="EMBL" id="JAAECE010000002">
    <property type="protein sequence ID" value="KAF1805863.1"/>
    <property type="molecule type" value="Genomic_DNA"/>
</dbReference>
<evidence type="ECO:0000313" key="5">
    <source>
        <dbReference type="Proteomes" id="UP000469890"/>
    </source>
</evidence>
<dbReference type="PANTHER" id="PTHR13384">
    <property type="entry name" value="G PATCH DOMAIN-CONTAINING PROTEIN 1"/>
    <property type="match status" value="1"/>
</dbReference>
<feature type="region of interest" description="Disordered" evidence="2">
    <location>
        <begin position="183"/>
        <end position="218"/>
    </location>
</feature>
<dbReference type="PROSITE" id="PS50174">
    <property type="entry name" value="G_PATCH"/>
    <property type="match status" value="1"/>
</dbReference>
<dbReference type="PANTHER" id="PTHR13384:SF19">
    <property type="entry name" value="G PATCH DOMAIN-CONTAINING PROTEIN 1"/>
    <property type="match status" value="1"/>
</dbReference>
<feature type="compositionally biased region" description="Basic and acidic residues" evidence="2">
    <location>
        <begin position="563"/>
        <end position="579"/>
    </location>
</feature>
<protein>
    <recommendedName>
        <fullName evidence="3">G-patch domain-containing protein</fullName>
    </recommendedName>
</protein>
<reference evidence="4 5" key="1">
    <citation type="submission" date="2019-09" db="EMBL/GenBank/DDBJ databases">
        <authorList>
            <consortium name="DOE Joint Genome Institute"/>
            <person name="Mondo S.J."/>
            <person name="Navarro-Mendoza M.I."/>
            <person name="Perez-Arques C."/>
            <person name="Panchal S."/>
            <person name="Nicolas F.E."/>
            <person name="Ganguly P."/>
            <person name="Pangilinan J."/>
            <person name="Grigoriev I."/>
            <person name="Heitman J."/>
            <person name="Sanya K."/>
            <person name="Garre V."/>
        </authorList>
    </citation>
    <scope>NUCLEOTIDE SEQUENCE [LARGE SCALE GENOMIC DNA]</scope>
    <source>
        <strain evidence="4 5">MU402</strain>
    </source>
</reference>
<feature type="compositionally biased region" description="Low complexity" evidence="2">
    <location>
        <begin position="779"/>
        <end position="789"/>
    </location>
</feature>
<dbReference type="InterPro" id="IPR000467">
    <property type="entry name" value="G_patch_dom"/>
</dbReference>
<gene>
    <name evidence="4" type="ORF">FB192DRAFT_1364903</name>
</gene>
<feature type="compositionally biased region" description="Polar residues" evidence="2">
    <location>
        <begin position="747"/>
        <end position="758"/>
    </location>
</feature>
<dbReference type="GO" id="GO:0005634">
    <property type="term" value="C:nucleus"/>
    <property type="evidence" value="ECO:0007669"/>
    <property type="project" value="TreeGrafter"/>
</dbReference>
<dbReference type="Pfam" id="PF07713">
    <property type="entry name" value="DUF1604"/>
    <property type="match status" value="1"/>
</dbReference>
<organism evidence="4 5">
    <name type="scientific">Mucor circinelloides f. lusitanicus</name>
    <name type="common">Mucor racemosus var. lusitanicus</name>
    <dbReference type="NCBI Taxonomy" id="29924"/>
    <lineage>
        <taxon>Eukaryota</taxon>
        <taxon>Fungi</taxon>
        <taxon>Fungi incertae sedis</taxon>
        <taxon>Mucoromycota</taxon>
        <taxon>Mucoromycotina</taxon>
        <taxon>Mucoromycetes</taxon>
        <taxon>Mucorales</taxon>
        <taxon>Mucorineae</taxon>
        <taxon>Mucoraceae</taxon>
        <taxon>Mucor</taxon>
    </lineage>
</organism>
<accession>A0A8H4F720</accession>
<dbReference type="GO" id="GO:0003723">
    <property type="term" value="F:RNA binding"/>
    <property type="evidence" value="ECO:0007669"/>
    <property type="project" value="TreeGrafter"/>
</dbReference>
<feature type="compositionally biased region" description="Basic residues" evidence="2">
    <location>
        <begin position="935"/>
        <end position="954"/>
    </location>
</feature>
<dbReference type="AlphaFoldDB" id="A0A8H4F720"/>
<feature type="compositionally biased region" description="Basic and acidic residues" evidence="2">
    <location>
        <begin position="968"/>
        <end position="982"/>
    </location>
</feature>
<dbReference type="Pfam" id="PF26093">
    <property type="entry name" value="HTH_TGH"/>
    <property type="match status" value="1"/>
</dbReference>
<evidence type="ECO:0000259" key="3">
    <source>
        <dbReference type="PROSITE" id="PS50174"/>
    </source>
</evidence>
<dbReference type="Proteomes" id="UP000469890">
    <property type="component" value="Unassembled WGS sequence"/>
</dbReference>
<feature type="region of interest" description="Disordered" evidence="2">
    <location>
        <begin position="613"/>
        <end position="639"/>
    </location>
</feature>
<feature type="compositionally biased region" description="Polar residues" evidence="2">
    <location>
        <begin position="685"/>
        <end position="695"/>
    </location>
</feature>